<feature type="repeat" description="ANK" evidence="3">
    <location>
        <begin position="53"/>
        <end position="85"/>
    </location>
</feature>
<evidence type="ECO:0000256" key="3">
    <source>
        <dbReference type="PROSITE-ProRule" id="PRU00023"/>
    </source>
</evidence>
<accession>A0A1L9S5P0</accession>
<dbReference type="STRING" id="1073090.A0A1L9S5P0"/>
<dbReference type="Pfam" id="PF12796">
    <property type="entry name" value="Ank_2"/>
    <property type="match status" value="1"/>
</dbReference>
<keyword evidence="2 3" id="KW-0040">ANK repeat</keyword>
<reference evidence="5" key="1">
    <citation type="journal article" date="2017" name="Genome Biol.">
        <title>Comparative genomics reveals high biological diversity and specific adaptations in the industrially and medically important fungal genus Aspergillus.</title>
        <authorList>
            <person name="de Vries R.P."/>
            <person name="Riley R."/>
            <person name="Wiebenga A."/>
            <person name="Aguilar-Osorio G."/>
            <person name="Amillis S."/>
            <person name="Uchima C.A."/>
            <person name="Anderluh G."/>
            <person name="Asadollahi M."/>
            <person name="Askin M."/>
            <person name="Barry K."/>
            <person name="Battaglia E."/>
            <person name="Bayram O."/>
            <person name="Benocci T."/>
            <person name="Braus-Stromeyer S.A."/>
            <person name="Caldana C."/>
            <person name="Canovas D."/>
            <person name="Cerqueira G.C."/>
            <person name="Chen F."/>
            <person name="Chen W."/>
            <person name="Choi C."/>
            <person name="Clum A."/>
            <person name="Dos Santos R.A."/>
            <person name="Damasio A.R."/>
            <person name="Diallinas G."/>
            <person name="Emri T."/>
            <person name="Fekete E."/>
            <person name="Flipphi M."/>
            <person name="Freyberg S."/>
            <person name="Gallo A."/>
            <person name="Gournas C."/>
            <person name="Habgood R."/>
            <person name="Hainaut M."/>
            <person name="Harispe M.L."/>
            <person name="Henrissat B."/>
            <person name="Hilden K.S."/>
            <person name="Hope R."/>
            <person name="Hossain A."/>
            <person name="Karabika E."/>
            <person name="Karaffa L."/>
            <person name="Karanyi Z."/>
            <person name="Krasevec N."/>
            <person name="Kuo A."/>
            <person name="Kusch H."/>
            <person name="LaButti K."/>
            <person name="Lagendijk E.L."/>
            <person name="Lapidus A."/>
            <person name="Levasseur A."/>
            <person name="Lindquist E."/>
            <person name="Lipzen A."/>
            <person name="Logrieco A.F."/>
            <person name="MacCabe A."/>
            <person name="Maekelae M.R."/>
            <person name="Malavazi I."/>
            <person name="Melin P."/>
            <person name="Meyer V."/>
            <person name="Mielnichuk N."/>
            <person name="Miskei M."/>
            <person name="Molnar A.P."/>
            <person name="Mule G."/>
            <person name="Ngan C.Y."/>
            <person name="Orejas M."/>
            <person name="Orosz E."/>
            <person name="Ouedraogo J.P."/>
            <person name="Overkamp K.M."/>
            <person name="Park H.-S."/>
            <person name="Perrone G."/>
            <person name="Piumi F."/>
            <person name="Punt P.J."/>
            <person name="Ram A.F."/>
            <person name="Ramon A."/>
            <person name="Rauscher S."/>
            <person name="Record E."/>
            <person name="Riano-Pachon D.M."/>
            <person name="Robert V."/>
            <person name="Roehrig J."/>
            <person name="Ruller R."/>
            <person name="Salamov A."/>
            <person name="Salih N.S."/>
            <person name="Samson R.A."/>
            <person name="Sandor E."/>
            <person name="Sanguinetti M."/>
            <person name="Schuetze T."/>
            <person name="Sepcic K."/>
            <person name="Shelest E."/>
            <person name="Sherlock G."/>
            <person name="Sophianopoulou V."/>
            <person name="Squina F.M."/>
            <person name="Sun H."/>
            <person name="Susca A."/>
            <person name="Todd R.B."/>
            <person name="Tsang A."/>
            <person name="Unkles S.E."/>
            <person name="van de Wiele N."/>
            <person name="van Rossen-Uffink D."/>
            <person name="Oliveira J.V."/>
            <person name="Vesth T.C."/>
            <person name="Visser J."/>
            <person name="Yu J.-H."/>
            <person name="Zhou M."/>
            <person name="Andersen M.R."/>
            <person name="Archer D.B."/>
            <person name="Baker S.E."/>
            <person name="Benoit I."/>
            <person name="Brakhage A.A."/>
            <person name="Braus G.H."/>
            <person name="Fischer R."/>
            <person name="Frisvad J.C."/>
            <person name="Goldman G.H."/>
            <person name="Houbraken J."/>
            <person name="Oakley B."/>
            <person name="Pocsi I."/>
            <person name="Scazzocchio C."/>
            <person name="Seiboth B."/>
            <person name="vanKuyk P.A."/>
            <person name="Wortman J."/>
            <person name="Dyer P.S."/>
            <person name="Grigoriev I.V."/>
        </authorList>
    </citation>
    <scope>NUCLEOTIDE SEQUENCE [LARGE SCALE GENOMIC DNA]</scope>
    <source>
        <strain evidence="5">CBS 506.65</strain>
    </source>
</reference>
<dbReference type="RefSeq" id="XP_022576991.1">
    <property type="nucleotide sequence ID" value="XM_022730122.1"/>
</dbReference>
<dbReference type="GeneID" id="34616586"/>
<dbReference type="PROSITE" id="PS50088">
    <property type="entry name" value="ANK_REPEAT"/>
    <property type="match status" value="2"/>
</dbReference>
<dbReference type="PROSITE" id="PS50297">
    <property type="entry name" value="ANK_REP_REGION"/>
    <property type="match status" value="2"/>
</dbReference>
<dbReference type="VEuPathDB" id="FungiDB:ASPZODRAFT_76746"/>
<organism evidence="4 5">
    <name type="scientific">Penicilliopsis zonata CBS 506.65</name>
    <dbReference type="NCBI Taxonomy" id="1073090"/>
    <lineage>
        <taxon>Eukaryota</taxon>
        <taxon>Fungi</taxon>
        <taxon>Dikarya</taxon>
        <taxon>Ascomycota</taxon>
        <taxon>Pezizomycotina</taxon>
        <taxon>Eurotiomycetes</taxon>
        <taxon>Eurotiomycetidae</taxon>
        <taxon>Eurotiales</taxon>
        <taxon>Aspergillaceae</taxon>
        <taxon>Penicilliopsis</taxon>
    </lineage>
</organism>
<keyword evidence="1" id="KW-0677">Repeat</keyword>
<dbReference type="InterPro" id="IPR002110">
    <property type="entry name" value="Ankyrin_rpt"/>
</dbReference>
<evidence type="ECO:0000256" key="1">
    <source>
        <dbReference type="ARBA" id="ARBA00022737"/>
    </source>
</evidence>
<dbReference type="PANTHER" id="PTHR24198">
    <property type="entry name" value="ANKYRIN REPEAT AND PROTEIN KINASE DOMAIN-CONTAINING PROTEIN"/>
    <property type="match status" value="1"/>
</dbReference>
<sequence length="86" mass="9160">QIINLLIQRGANVNVHNARGQTPLHIAAQQGDLNTVSLLLASYPIDVNARDRSGCTPLHLASENGHAQVVSLLVAHHAQLDAKSRG</sequence>
<evidence type="ECO:0000313" key="5">
    <source>
        <dbReference type="Proteomes" id="UP000184188"/>
    </source>
</evidence>
<feature type="non-terminal residue" evidence="4">
    <location>
        <position position="1"/>
    </location>
</feature>
<feature type="repeat" description="ANK" evidence="3">
    <location>
        <begin position="19"/>
        <end position="52"/>
    </location>
</feature>
<dbReference type="PRINTS" id="PR01415">
    <property type="entry name" value="ANKYRIN"/>
</dbReference>
<proteinExistence type="predicted"/>
<dbReference type="OrthoDB" id="4492562at2759"/>
<evidence type="ECO:0000256" key="2">
    <source>
        <dbReference type="ARBA" id="ARBA00023043"/>
    </source>
</evidence>
<dbReference type="InterPro" id="IPR036770">
    <property type="entry name" value="Ankyrin_rpt-contain_sf"/>
</dbReference>
<evidence type="ECO:0000313" key="4">
    <source>
        <dbReference type="EMBL" id="OJJ42481.1"/>
    </source>
</evidence>
<dbReference type="PANTHER" id="PTHR24198:SF165">
    <property type="entry name" value="ANKYRIN REPEAT-CONTAINING PROTEIN-RELATED"/>
    <property type="match status" value="1"/>
</dbReference>
<name>A0A1L9S5P0_9EURO</name>
<dbReference type="SMART" id="SM00248">
    <property type="entry name" value="ANK"/>
    <property type="match status" value="2"/>
</dbReference>
<gene>
    <name evidence="4" type="ORF">ASPZODRAFT_76746</name>
</gene>
<protein>
    <submittedName>
        <fullName evidence="4">Uncharacterized protein</fullName>
    </submittedName>
</protein>
<dbReference type="EMBL" id="KV878359">
    <property type="protein sequence ID" value="OJJ42481.1"/>
    <property type="molecule type" value="Genomic_DNA"/>
</dbReference>
<dbReference type="SUPFAM" id="SSF48403">
    <property type="entry name" value="Ankyrin repeat"/>
    <property type="match status" value="1"/>
</dbReference>
<keyword evidence="5" id="KW-1185">Reference proteome</keyword>
<dbReference type="AlphaFoldDB" id="A0A1L9S5P0"/>
<dbReference type="Gene3D" id="1.25.40.20">
    <property type="entry name" value="Ankyrin repeat-containing domain"/>
    <property type="match status" value="1"/>
</dbReference>
<dbReference type="Proteomes" id="UP000184188">
    <property type="component" value="Unassembled WGS sequence"/>
</dbReference>